<dbReference type="CDD" id="cd02440">
    <property type="entry name" value="AdoMet_MTases"/>
    <property type="match status" value="1"/>
</dbReference>
<feature type="binding site" evidence="6">
    <location>
        <position position="339"/>
    </location>
    <ligand>
        <name>S-adenosyl-L-methionine</name>
        <dbReference type="ChEBI" id="CHEBI:59789"/>
    </ligand>
</feature>
<keyword evidence="10" id="KW-1185">Reference proteome</keyword>
<dbReference type="PROSITE" id="PS50926">
    <property type="entry name" value="TRAM"/>
    <property type="match status" value="1"/>
</dbReference>
<accession>A0A4R3L889</accession>
<evidence type="ECO:0000256" key="6">
    <source>
        <dbReference type="PROSITE-ProRule" id="PRU01024"/>
    </source>
</evidence>
<comment type="similarity">
    <text evidence="6">Belongs to the class I-like SAM-binding methyltransferase superfamily. RNA M5U methyltransferase family.</text>
</comment>
<dbReference type="GO" id="GO:0070475">
    <property type="term" value="P:rRNA base methylation"/>
    <property type="evidence" value="ECO:0007669"/>
    <property type="project" value="TreeGrafter"/>
</dbReference>
<dbReference type="SUPFAM" id="SSF50249">
    <property type="entry name" value="Nucleic acid-binding proteins"/>
    <property type="match status" value="1"/>
</dbReference>
<evidence type="ECO:0000256" key="3">
    <source>
        <dbReference type="ARBA" id="ARBA00022679"/>
    </source>
</evidence>
<dbReference type="NCBIfam" id="TIGR00479">
    <property type="entry name" value="rumA"/>
    <property type="match status" value="1"/>
</dbReference>
<dbReference type="Gene3D" id="2.40.50.140">
    <property type="entry name" value="Nucleic acid-binding proteins"/>
    <property type="match status" value="1"/>
</dbReference>
<keyword evidence="1" id="KW-0408">Iron</keyword>
<dbReference type="InterPro" id="IPR030391">
    <property type="entry name" value="MeTrfase_TrmA_CS"/>
</dbReference>
<dbReference type="AlphaFoldDB" id="A0A4R3L889"/>
<dbReference type="FunFam" id="2.40.50.140:FF:000097">
    <property type="entry name" value="23S rRNA (uracil(1939)-C(5))-methyltransferase RlmD"/>
    <property type="match status" value="1"/>
</dbReference>
<dbReference type="FunFam" id="2.40.50.1070:FF:000003">
    <property type="entry name" value="23S rRNA (Uracil-5-)-methyltransferase RumA"/>
    <property type="match status" value="1"/>
</dbReference>
<organism evidence="9 10">
    <name type="scientific">Hazenella coriacea</name>
    <dbReference type="NCBI Taxonomy" id="1179467"/>
    <lineage>
        <taxon>Bacteria</taxon>
        <taxon>Bacillati</taxon>
        <taxon>Bacillota</taxon>
        <taxon>Bacilli</taxon>
        <taxon>Bacillales</taxon>
        <taxon>Thermoactinomycetaceae</taxon>
        <taxon>Hazenella</taxon>
    </lineage>
</organism>
<keyword evidence="1" id="KW-0004">4Fe-4S</keyword>
<evidence type="ECO:0000313" key="10">
    <source>
        <dbReference type="Proteomes" id="UP000294937"/>
    </source>
</evidence>
<dbReference type="InterPro" id="IPR010280">
    <property type="entry name" value="U5_MeTrfase_fam"/>
</dbReference>
<evidence type="ECO:0000313" key="9">
    <source>
        <dbReference type="EMBL" id="TCS95869.1"/>
    </source>
</evidence>
<dbReference type="PROSITE" id="PS01231">
    <property type="entry name" value="TRMA_2"/>
    <property type="match status" value="1"/>
</dbReference>
<evidence type="ECO:0000256" key="5">
    <source>
        <dbReference type="ARBA" id="ARBA00023014"/>
    </source>
</evidence>
<feature type="binding site" evidence="6">
    <location>
        <position position="289"/>
    </location>
    <ligand>
        <name>S-adenosyl-L-methionine</name>
        <dbReference type="ChEBI" id="CHEBI:59789"/>
    </ligand>
</feature>
<keyword evidence="4 6" id="KW-0949">S-adenosyl-L-methionine</keyword>
<dbReference type="PROSITE" id="PS51687">
    <property type="entry name" value="SAM_MT_RNA_M5U"/>
    <property type="match status" value="1"/>
</dbReference>
<dbReference type="GO" id="GO:0051539">
    <property type="term" value="F:4 iron, 4 sulfur cluster binding"/>
    <property type="evidence" value="ECO:0007669"/>
    <property type="project" value="UniProtKB-KW"/>
</dbReference>
<evidence type="ECO:0000256" key="4">
    <source>
        <dbReference type="ARBA" id="ARBA00022691"/>
    </source>
</evidence>
<dbReference type="InterPro" id="IPR002792">
    <property type="entry name" value="TRAM_dom"/>
</dbReference>
<dbReference type="InterPro" id="IPR012340">
    <property type="entry name" value="NA-bd_OB-fold"/>
</dbReference>
<dbReference type="InterPro" id="IPR029063">
    <property type="entry name" value="SAM-dependent_MTases_sf"/>
</dbReference>
<dbReference type="Pfam" id="PF01938">
    <property type="entry name" value="TRAM"/>
    <property type="match status" value="1"/>
</dbReference>
<dbReference type="PANTHER" id="PTHR11061">
    <property type="entry name" value="RNA M5U METHYLTRANSFERASE"/>
    <property type="match status" value="1"/>
</dbReference>
<comment type="caution">
    <text evidence="9">The sequence shown here is derived from an EMBL/GenBank/DDBJ whole genome shotgun (WGS) entry which is preliminary data.</text>
</comment>
<proteinExistence type="inferred from homology"/>
<keyword evidence="1" id="KW-0479">Metal-binding</keyword>
<dbReference type="Gene3D" id="2.40.50.1070">
    <property type="match status" value="1"/>
</dbReference>
<dbReference type="Gene3D" id="3.40.50.150">
    <property type="entry name" value="Vaccinia Virus protein VP39"/>
    <property type="match status" value="1"/>
</dbReference>
<dbReference type="FunFam" id="3.40.50.150:FF:000009">
    <property type="entry name" value="23S rRNA (Uracil(1939)-C(5))-methyltransferase RlmD"/>
    <property type="match status" value="1"/>
</dbReference>
<dbReference type="OrthoDB" id="9804590at2"/>
<feature type="binding site" evidence="6">
    <location>
        <position position="318"/>
    </location>
    <ligand>
        <name>S-adenosyl-L-methionine</name>
        <dbReference type="ChEBI" id="CHEBI:59789"/>
    </ligand>
</feature>
<dbReference type="InterPro" id="IPR030390">
    <property type="entry name" value="MeTrfase_TrmA_AS"/>
</dbReference>
<evidence type="ECO:0000256" key="2">
    <source>
        <dbReference type="ARBA" id="ARBA00022603"/>
    </source>
</evidence>
<feature type="domain" description="TRAM" evidence="8">
    <location>
        <begin position="6"/>
        <end position="64"/>
    </location>
</feature>
<evidence type="ECO:0000256" key="1">
    <source>
        <dbReference type="ARBA" id="ARBA00022485"/>
    </source>
</evidence>
<dbReference type="GO" id="GO:0070041">
    <property type="term" value="F:rRNA (uridine-C5-)-methyltransferase activity"/>
    <property type="evidence" value="ECO:0007669"/>
    <property type="project" value="UniProtKB-ARBA"/>
</dbReference>
<feature type="active site" evidence="7">
    <location>
        <position position="414"/>
    </location>
</feature>
<protein>
    <submittedName>
        <fullName evidence="9">23S rRNA m(5)U-1939 methyltransferase</fullName>
    </submittedName>
</protein>
<dbReference type="RefSeq" id="WP_131923833.1">
    <property type="nucleotide sequence ID" value="NZ_SMAG01000002.1"/>
</dbReference>
<sequence>MKRTPPVQVGQTIEYTITGQGHNGSGVGKVDGFTVFVPLAVTGEQVKAKITLVKKNYAQAELVEVIKPHPDRTEPLCPVFEQCGGCQTQHITYKAQLEMKRQQVQDSFARIGGLPEIVVHPVIGMTEPWRYRNKAQVPVGQREGGGIIAGFYAAGSHEIIDMDACQIQHPDNDRIITAVKKIANELKIPAYHEQTHQGILRHIMVRIGFHTGEMMIVLVTNGKHLPQKQELITRLRQQFPDITSIIQNINTRRTNVILGPTHRLLWGKEYIVDTIGEIQFKISPHSFYQVNPTQTKVLYDQVKKMARLTGKETVIDAYCGIGTIALYIASSAKQVYGVEIVPEAIEDAKQNATLNGINHAHFEVGAAETVMPRWLQQGIQPDVVIVDPPRKGCDSTLLDAIVGMKPERLIYVSCNPATLARDAKILHEKGYEVKEVQPVDLFPQTGHVEAIALIQRKIM</sequence>
<reference evidence="9 10" key="1">
    <citation type="submission" date="2019-03" db="EMBL/GenBank/DDBJ databases">
        <title>Genomic Encyclopedia of Type Strains, Phase IV (KMG-IV): sequencing the most valuable type-strain genomes for metagenomic binning, comparative biology and taxonomic classification.</title>
        <authorList>
            <person name="Goeker M."/>
        </authorList>
    </citation>
    <scope>NUCLEOTIDE SEQUENCE [LARGE SCALE GENOMIC DNA]</scope>
    <source>
        <strain evidence="9 10">DSM 45707</strain>
    </source>
</reference>
<gene>
    <name evidence="9" type="ORF">EDD58_102451</name>
</gene>
<keyword evidence="5" id="KW-0411">Iron-sulfur</keyword>
<evidence type="ECO:0000256" key="7">
    <source>
        <dbReference type="PROSITE-ProRule" id="PRU10015"/>
    </source>
</evidence>
<keyword evidence="2 6" id="KW-0489">Methyltransferase</keyword>
<dbReference type="SUPFAM" id="SSF53335">
    <property type="entry name" value="S-adenosyl-L-methionine-dependent methyltransferases"/>
    <property type="match status" value="1"/>
</dbReference>
<feature type="active site" description="Nucleophile" evidence="6">
    <location>
        <position position="414"/>
    </location>
</feature>
<dbReference type="Proteomes" id="UP000294937">
    <property type="component" value="Unassembled WGS sequence"/>
</dbReference>
<feature type="binding site" evidence="6">
    <location>
        <position position="387"/>
    </location>
    <ligand>
        <name>S-adenosyl-L-methionine</name>
        <dbReference type="ChEBI" id="CHEBI:59789"/>
    </ligand>
</feature>
<evidence type="ECO:0000259" key="8">
    <source>
        <dbReference type="PROSITE" id="PS50926"/>
    </source>
</evidence>
<dbReference type="EMBL" id="SMAG01000002">
    <property type="protein sequence ID" value="TCS95869.1"/>
    <property type="molecule type" value="Genomic_DNA"/>
</dbReference>
<dbReference type="PANTHER" id="PTHR11061:SF30">
    <property type="entry name" value="TRNA (URACIL(54)-C(5))-METHYLTRANSFERASE"/>
    <property type="match status" value="1"/>
</dbReference>
<dbReference type="PROSITE" id="PS01230">
    <property type="entry name" value="TRMA_1"/>
    <property type="match status" value="1"/>
</dbReference>
<keyword evidence="3 6" id="KW-0808">Transferase</keyword>
<name>A0A4R3L889_9BACL</name>
<dbReference type="Pfam" id="PF05958">
    <property type="entry name" value="tRNA_U5-meth_tr"/>
    <property type="match status" value="1"/>
</dbReference>